<reference evidence="1" key="1">
    <citation type="submission" date="2014-09" db="EMBL/GenBank/DDBJ databases">
        <authorList>
            <person name="Magalhaes I.L.F."/>
            <person name="Oliveira U."/>
            <person name="Santos F.R."/>
            <person name="Vidigal T.H.D.A."/>
            <person name="Brescovit A.D."/>
            <person name="Santos A.J."/>
        </authorList>
    </citation>
    <scope>NUCLEOTIDE SEQUENCE</scope>
    <source>
        <tissue evidence="1">Shoot tissue taken approximately 20 cm above the soil surface</tissue>
    </source>
</reference>
<dbReference type="EMBL" id="GBRH01263019">
    <property type="protein sequence ID" value="JAD34876.1"/>
    <property type="molecule type" value="Transcribed_RNA"/>
</dbReference>
<dbReference type="AlphaFoldDB" id="A0A0A8Z7U3"/>
<organism evidence="1">
    <name type="scientific">Arundo donax</name>
    <name type="common">Giant reed</name>
    <name type="synonym">Donax arundinaceus</name>
    <dbReference type="NCBI Taxonomy" id="35708"/>
    <lineage>
        <taxon>Eukaryota</taxon>
        <taxon>Viridiplantae</taxon>
        <taxon>Streptophyta</taxon>
        <taxon>Embryophyta</taxon>
        <taxon>Tracheophyta</taxon>
        <taxon>Spermatophyta</taxon>
        <taxon>Magnoliopsida</taxon>
        <taxon>Liliopsida</taxon>
        <taxon>Poales</taxon>
        <taxon>Poaceae</taxon>
        <taxon>PACMAD clade</taxon>
        <taxon>Arundinoideae</taxon>
        <taxon>Arundineae</taxon>
        <taxon>Arundo</taxon>
    </lineage>
</organism>
<proteinExistence type="predicted"/>
<evidence type="ECO:0000313" key="1">
    <source>
        <dbReference type="EMBL" id="JAD34876.1"/>
    </source>
</evidence>
<protein>
    <submittedName>
        <fullName evidence="1">Uncharacterized protein</fullName>
    </submittedName>
</protein>
<accession>A0A0A8Z7U3</accession>
<reference evidence="1" key="2">
    <citation type="journal article" date="2015" name="Data Brief">
        <title>Shoot transcriptome of the giant reed, Arundo donax.</title>
        <authorList>
            <person name="Barrero R.A."/>
            <person name="Guerrero F.D."/>
            <person name="Moolhuijzen P."/>
            <person name="Goolsby J.A."/>
            <person name="Tidwell J."/>
            <person name="Bellgard S.E."/>
            <person name="Bellgard M.I."/>
        </authorList>
    </citation>
    <scope>NUCLEOTIDE SEQUENCE</scope>
    <source>
        <tissue evidence="1">Shoot tissue taken approximately 20 cm above the soil surface</tissue>
    </source>
</reference>
<sequence>MDTNGDMHVRTCFYLAPPWRTAPSLPASMRYLSFLVSMVQSYPSAAAIRRCTPLATSVLAAAFPSLAGGAVCTLSRNSTV</sequence>
<name>A0A0A8Z7U3_ARUDO</name>